<dbReference type="Pfam" id="PF04909">
    <property type="entry name" value="Amidohydro_2"/>
    <property type="match status" value="1"/>
</dbReference>
<dbReference type="RefSeq" id="WP_073480770.1">
    <property type="nucleotide sequence ID" value="NZ_FQVN01000002.1"/>
</dbReference>
<evidence type="ECO:0000313" key="2">
    <source>
        <dbReference type="EMBL" id="SHF11616.1"/>
    </source>
</evidence>
<reference evidence="2 3" key="1">
    <citation type="submission" date="2016-11" db="EMBL/GenBank/DDBJ databases">
        <authorList>
            <person name="Jaros S."/>
            <person name="Januszkiewicz K."/>
            <person name="Wedrychowicz H."/>
        </authorList>
    </citation>
    <scope>NUCLEOTIDE SEQUENCE [LARGE SCALE GENOMIC DNA]</scope>
    <source>
        <strain evidence="2 3">DSM 44523</strain>
    </source>
</reference>
<dbReference type="InterPro" id="IPR006680">
    <property type="entry name" value="Amidohydro-rel"/>
</dbReference>
<evidence type="ECO:0000259" key="1">
    <source>
        <dbReference type="Pfam" id="PF04909"/>
    </source>
</evidence>
<feature type="domain" description="Amidohydrolase-related" evidence="1">
    <location>
        <begin position="131"/>
        <end position="378"/>
    </location>
</feature>
<proteinExistence type="predicted"/>
<dbReference type="SUPFAM" id="SSF51556">
    <property type="entry name" value="Metallo-dependent hydrolases"/>
    <property type="match status" value="1"/>
</dbReference>
<dbReference type="Gene3D" id="3.20.20.140">
    <property type="entry name" value="Metal-dependent hydrolases"/>
    <property type="match status" value="1"/>
</dbReference>
<evidence type="ECO:0000313" key="3">
    <source>
        <dbReference type="Proteomes" id="UP000184501"/>
    </source>
</evidence>
<dbReference type="InterPro" id="IPR032466">
    <property type="entry name" value="Metal_Hydrolase"/>
</dbReference>
<keyword evidence="3" id="KW-1185">Reference proteome</keyword>
<name>A0A1M4Z215_STRHI</name>
<dbReference type="PANTHER" id="PTHR43383:SF2">
    <property type="entry name" value="AMIDOHYDROLASE 2 FAMILY PROTEIN"/>
    <property type="match status" value="1"/>
</dbReference>
<dbReference type="EMBL" id="FQVN01000002">
    <property type="protein sequence ID" value="SHF11616.1"/>
    <property type="molecule type" value="Genomic_DNA"/>
</dbReference>
<protein>
    <recommendedName>
        <fullName evidence="1">Amidohydrolase-related domain-containing protein</fullName>
    </recommendedName>
</protein>
<dbReference type="AlphaFoldDB" id="A0A1M4Z215"/>
<dbReference type="PANTHER" id="PTHR43383">
    <property type="entry name" value="NODULIN 6"/>
    <property type="match status" value="1"/>
</dbReference>
<dbReference type="Proteomes" id="UP000184501">
    <property type="component" value="Unassembled WGS sequence"/>
</dbReference>
<dbReference type="STRING" id="2017.SAMN05444320_102559"/>
<organism evidence="2 3">
    <name type="scientific">Streptoalloteichus hindustanus</name>
    <dbReference type="NCBI Taxonomy" id="2017"/>
    <lineage>
        <taxon>Bacteria</taxon>
        <taxon>Bacillati</taxon>
        <taxon>Actinomycetota</taxon>
        <taxon>Actinomycetes</taxon>
        <taxon>Pseudonocardiales</taxon>
        <taxon>Pseudonocardiaceae</taxon>
        <taxon>Streptoalloteichus</taxon>
    </lineage>
</organism>
<sequence length="379" mass="41453">MSAGERAGFEARVSALPLVDHHVHGAFAGELDRAGVELALNEASPDPVPEWMTQFDSQVGFAVRRWCAPVLDLPPHASADAYCARRAELGHVEVTARLLRAAGVSDWVVDTGFGAESLLDVPAMAEVTGGRAHEIVRLESVAERLAASGVSSVDYADTFLAELAAATRDAVGVKTVLAYRCGFDLDWRRPDPAEVRAAAGRWVDSGQRRLTDPVLLRFGIDAAVELGLPIQFHTGFGDRDLDLHRSNPILLLDFLRDPRLAEIPVLLLHCYPYHREAGYLAQAFHNVYLDVGLAVNFLGARSSALVAESLELAPFAKLLYSSDAWGLPELHHLGAVLWRRGVISTVGRWIEDGDWSAADAERVITMIAQDNPKRVYRLR</sequence>
<accession>A0A1M4Z215</accession>
<dbReference type="OrthoDB" id="8244441at2"/>
<dbReference type="GO" id="GO:0016787">
    <property type="term" value="F:hydrolase activity"/>
    <property type="evidence" value="ECO:0007669"/>
    <property type="project" value="InterPro"/>
</dbReference>
<gene>
    <name evidence="2" type="ORF">SAMN05444320_102559</name>
</gene>